<sequence>MVGMPQAEAFQGEAALRAAWLSGLAPDPRQTVSEWADRHRILPQRAAAEPGPYRTARTPYLREVMDELSPMSPARKVVFMKGAQIGATEVGNNWIGYIMHRAAAPVLAVQPTTELAKRLSQQRIDPLISESPALRELVAPARSRDSGNTTFSKSFRGGQFILTGANSAAGLRSMPARFVFLDEVDAYPGDVDGEGDPVALAEARTATYGHRAKVFVVSTPTIRGVSRVEREFLASDQRRYHVPCPHCGGLQWLKFERLRWPKGLPEQVAYVCEHCEEPFEERHKARILREEHGACWIPTAPPEQVEEARRAGVVGFHLSALYSPLGWQSWEAIARAWEAAQGNDAALKVVKNTMLGETWAERGEAPDWERLYERRGPHQLGELPEGAVLLTAGADVQRDRVEVDVWGWGRNLRSWLIEHVVIEGEMGAPRVIGALDELLRRTWRHPGGSEMPIQRLAIDSGDGVTTEAVYAWVRGQSRDRVMAIKGVHHAASGSPVDGPRWVEVTRRGRKVRRGVQLWTIQVGFFKSETYRYLRLNAPTDEELAEGKGWPAGYIHIPRGITSEWVRQLTAEQLVTVNLRGGRTRLEWQQVRERNEALDCRVYARAAAWLVGIDRWDEGVWIQRELELDPPQPVGGAAEARRVVSEPGAGPDPAQLPKRRQSWLGPRGGRG</sequence>
<dbReference type="Proteomes" id="UP000199328">
    <property type="component" value="Unassembled WGS sequence"/>
</dbReference>
<name>A0A1G9E085_9RHOB</name>
<dbReference type="Pfam" id="PF05876">
    <property type="entry name" value="GpA_ATPase"/>
    <property type="match status" value="1"/>
</dbReference>
<evidence type="ECO:0000259" key="3">
    <source>
        <dbReference type="Pfam" id="PF20454"/>
    </source>
</evidence>
<dbReference type="InterPro" id="IPR051220">
    <property type="entry name" value="TFA_Chaperone"/>
</dbReference>
<dbReference type="STRING" id="990712.SAMN05216257_10495"/>
<dbReference type="InterPro" id="IPR027417">
    <property type="entry name" value="P-loop_NTPase"/>
</dbReference>
<keyword evidence="5" id="KW-1185">Reference proteome</keyword>
<dbReference type="RefSeq" id="WP_211295371.1">
    <property type="nucleotide sequence ID" value="NZ_PVND01000012.1"/>
</dbReference>
<dbReference type="GO" id="GO:0005524">
    <property type="term" value="F:ATP binding"/>
    <property type="evidence" value="ECO:0007669"/>
    <property type="project" value="InterPro"/>
</dbReference>
<dbReference type="Gene3D" id="3.40.50.300">
    <property type="entry name" value="P-loop containing nucleotide triphosphate hydrolases"/>
    <property type="match status" value="1"/>
</dbReference>
<dbReference type="InterPro" id="IPR008866">
    <property type="entry name" value="Phage_lambda_GpA-like"/>
</dbReference>
<dbReference type="InterPro" id="IPR046454">
    <property type="entry name" value="GpA_endonuclease"/>
</dbReference>
<dbReference type="PANTHER" id="PTHR34413">
    <property type="entry name" value="PROPHAGE TAIL FIBER ASSEMBLY PROTEIN HOMOLOG TFAE-RELATED-RELATED"/>
    <property type="match status" value="1"/>
</dbReference>
<dbReference type="InterPro" id="IPR046453">
    <property type="entry name" value="GpA_ATPase"/>
</dbReference>
<evidence type="ECO:0000313" key="4">
    <source>
        <dbReference type="EMBL" id="SDK69470.1"/>
    </source>
</evidence>
<protein>
    <submittedName>
        <fullName evidence="4">Phage terminase, large subunit GpA</fullName>
    </submittedName>
</protein>
<evidence type="ECO:0000259" key="2">
    <source>
        <dbReference type="Pfam" id="PF05876"/>
    </source>
</evidence>
<dbReference type="AlphaFoldDB" id="A0A1G9E085"/>
<dbReference type="GO" id="GO:0004519">
    <property type="term" value="F:endonuclease activity"/>
    <property type="evidence" value="ECO:0007669"/>
    <property type="project" value="InterPro"/>
</dbReference>
<dbReference type="EMBL" id="FNFV01000004">
    <property type="protein sequence ID" value="SDK69470.1"/>
    <property type="molecule type" value="Genomic_DNA"/>
</dbReference>
<dbReference type="PANTHER" id="PTHR34413:SF2">
    <property type="entry name" value="PROPHAGE TAIL FIBER ASSEMBLY PROTEIN HOMOLOG TFAE-RELATED"/>
    <property type="match status" value="1"/>
</dbReference>
<evidence type="ECO:0000256" key="1">
    <source>
        <dbReference type="SAM" id="MobiDB-lite"/>
    </source>
</evidence>
<dbReference type="HAMAP" id="MF_04144">
    <property type="entry name" value="TERL_LAMBDA"/>
    <property type="match status" value="1"/>
</dbReference>
<accession>A0A1G9E085</accession>
<feature type="domain" description="Phage terminase large subunit GpA ATPase" evidence="2">
    <location>
        <begin position="47"/>
        <end position="289"/>
    </location>
</feature>
<dbReference type="GO" id="GO:0016887">
    <property type="term" value="F:ATP hydrolysis activity"/>
    <property type="evidence" value="ECO:0007669"/>
    <property type="project" value="InterPro"/>
</dbReference>
<proteinExistence type="inferred from homology"/>
<evidence type="ECO:0000313" key="5">
    <source>
        <dbReference type="Proteomes" id="UP000199328"/>
    </source>
</evidence>
<feature type="region of interest" description="Disordered" evidence="1">
    <location>
        <begin position="628"/>
        <end position="670"/>
    </location>
</feature>
<feature type="domain" description="Terminase large subunit GpA endonuclease" evidence="3">
    <location>
        <begin position="314"/>
        <end position="614"/>
    </location>
</feature>
<dbReference type="Pfam" id="PF20454">
    <property type="entry name" value="GpA_nuclease"/>
    <property type="match status" value="1"/>
</dbReference>
<gene>
    <name evidence="4" type="ORF">SAMN05216257_10495</name>
</gene>
<reference evidence="5" key="1">
    <citation type="submission" date="2016-10" db="EMBL/GenBank/DDBJ databases">
        <authorList>
            <person name="Varghese N."/>
            <person name="Submissions S."/>
        </authorList>
    </citation>
    <scope>NUCLEOTIDE SEQUENCE [LARGE SCALE GENOMIC DNA]</scope>
    <source>
        <strain evidence="5">CGMCC 1.10789</strain>
    </source>
</reference>
<organism evidence="4 5">
    <name type="scientific">Meinhardsimonia xiamenensis</name>
    <dbReference type="NCBI Taxonomy" id="990712"/>
    <lineage>
        <taxon>Bacteria</taxon>
        <taxon>Pseudomonadati</taxon>
        <taxon>Pseudomonadota</taxon>
        <taxon>Alphaproteobacteria</taxon>
        <taxon>Rhodobacterales</taxon>
        <taxon>Paracoccaceae</taxon>
        <taxon>Meinhardsimonia</taxon>
    </lineage>
</organism>